<dbReference type="RefSeq" id="XP_024741096.1">
    <property type="nucleotide sequence ID" value="XM_024871774.1"/>
</dbReference>
<dbReference type="GeneID" id="36579856"/>
<evidence type="ECO:0000313" key="3">
    <source>
        <dbReference type="Proteomes" id="UP000235371"/>
    </source>
</evidence>
<dbReference type="InParanoid" id="A0A2J6TMI0"/>
<dbReference type="EMBL" id="KZ613769">
    <property type="protein sequence ID" value="PMD64192.1"/>
    <property type="molecule type" value="Genomic_DNA"/>
</dbReference>
<evidence type="ECO:0000256" key="1">
    <source>
        <dbReference type="SAM" id="MobiDB-lite"/>
    </source>
</evidence>
<name>A0A2J6TMI0_9HELO</name>
<evidence type="ECO:0000313" key="2">
    <source>
        <dbReference type="EMBL" id="PMD64192.1"/>
    </source>
</evidence>
<accession>A0A2J6TMI0</accession>
<feature type="region of interest" description="Disordered" evidence="1">
    <location>
        <begin position="82"/>
        <end position="112"/>
    </location>
</feature>
<gene>
    <name evidence="2" type="ORF">K444DRAFT_306619</name>
</gene>
<organism evidence="2 3">
    <name type="scientific">Hyaloscypha bicolor E</name>
    <dbReference type="NCBI Taxonomy" id="1095630"/>
    <lineage>
        <taxon>Eukaryota</taxon>
        <taxon>Fungi</taxon>
        <taxon>Dikarya</taxon>
        <taxon>Ascomycota</taxon>
        <taxon>Pezizomycotina</taxon>
        <taxon>Leotiomycetes</taxon>
        <taxon>Helotiales</taxon>
        <taxon>Hyaloscyphaceae</taxon>
        <taxon>Hyaloscypha</taxon>
        <taxon>Hyaloscypha bicolor</taxon>
    </lineage>
</organism>
<dbReference type="Proteomes" id="UP000235371">
    <property type="component" value="Unassembled WGS sequence"/>
</dbReference>
<keyword evidence="3" id="KW-1185">Reference proteome</keyword>
<proteinExistence type="predicted"/>
<reference evidence="2 3" key="1">
    <citation type="submission" date="2016-04" db="EMBL/GenBank/DDBJ databases">
        <title>A degradative enzymes factory behind the ericoid mycorrhizal symbiosis.</title>
        <authorList>
            <consortium name="DOE Joint Genome Institute"/>
            <person name="Martino E."/>
            <person name="Morin E."/>
            <person name="Grelet G."/>
            <person name="Kuo A."/>
            <person name="Kohler A."/>
            <person name="Daghino S."/>
            <person name="Barry K."/>
            <person name="Choi C."/>
            <person name="Cichocki N."/>
            <person name="Clum A."/>
            <person name="Copeland A."/>
            <person name="Hainaut M."/>
            <person name="Haridas S."/>
            <person name="Labutti K."/>
            <person name="Lindquist E."/>
            <person name="Lipzen A."/>
            <person name="Khouja H.-R."/>
            <person name="Murat C."/>
            <person name="Ohm R."/>
            <person name="Olson A."/>
            <person name="Spatafora J."/>
            <person name="Veneault-Fourrey C."/>
            <person name="Henrissat B."/>
            <person name="Grigoriev I."/>
            <person name="Martin F."/>
            <person name="Perotto S."/>
        </authorList>
    </citation>
    <scope>NUCLEOTIDE SEQUENCE [LARGE SCALE GENOMIC DNA]</scope>
    <source>
        <strain evidence="2 3">E</strain>
    </source>
</reference>
<protein>
    <submittedName>
        <fullName evidence="2">Uncharacterized protein</fullName>
    </submittedName>
</protein>
<sequence>MPVKSGHLQRGAMLMSLARETRQRACASCIHAILGDIASQRRQPQFKITCIDREDILQSQHPIYQSHSEAIRPLLDRRVNREQRRWPQESQSDTAAQNSGTGRPGVGDLSATPRSDASFSIVEVEKHQFDAEVIEGVLQSRLHHETYPNTAIHKTAKLSSLLQSRKCLEVHPKSSEGLGQHFLVAIDWQIS</sequence>
<feature type="compositionally biased region" description="Polar residues" evidence="1">
    <location>
        <begin position="88"/>
        <end position="101"/>
    </location>
</feature>
<dbReference type="AlphaFoldDB" id="A0A2J6TMI0"/>